<gene>
    <name evidence="6" type="ORF">GA0070614_6000</name>
</gene>
<name>A0A1C5K2E8_9ACTN</name>
<dbReference type="Proteomes" id="UP000198215">
    <property type="component" value="Chromosome I"/>
</dbReference>
<dbReference type="GO" id="GO:0016301">
    <property type="term" value="F:kinase activity"/>
    <property type="evidence" value="ECO:0007669"/>
    <property type="project" value="UniProtKB-KW"/>
</dbReference>
<dbReference type="RefSeq" id="WP_088979748.1">
    <property type="nucleotide sequence ID" value="NZ_LT607753.1"/>
</dbReference>
<dbReference type="PANTHER" id="PTHR42774">
    <property type="entry name" value="PHOSPHOTRANSFERASE SYSTEM TRANSPORT PROTEIN"/>
    <property type="match status" value="1"/>
</dbReference>
<dbReference type="AlphaFoldDB" id="A0A1C5K2E8"/>
<dbReference type="PRINTS" id="PR00990">
    <property type="entry name" value="RIBOKINASE"/>
</dbReference>
<dbReference type="InterPro" id="IPR011611">
    <property type="entry name" value="PfkB_dom"/>
</dbReference>
<dbReference type="InterPro" id="IPR052562">
    <property type="entry name" value="Ketohexokinase-related"/>
</dbReference>
<dbReference type="PROSITE" id="PS00584">
    <property type="entry name" value="PFKB_KINASES_2"/>
    <property type="match status" value="1"/>
</dbReference>
<evidence type="ECO:0000256" key="4">
    <source>
        <dbReference type="RuleBase" id="RU003704"/>
    </source>
</evidence>
<evidence type="ECO:0000256" key="1">
    <source>
        <dbReference type="ARBA" id="ARBA00010688"/>
    </source>
</evidence>
<feature type="domain" description="Carbohydrate kinase PfkB" evidence="5">
    <location>
        <begin position="10"/>
        <end position="289"/>
    </location>
</feature>
<evidence type="ECO:0000256" key="2">
    <source>
        <dbReference type="ARBA" id="ARBA00022679"/>
    </source>
</evidence>
<proteinExistence type="inferred from homology"/>
<protein>
    <submittedName>
        <fullName evidence="6">Sulfofructose kinase</fullName>
    </submittedName>
</protein>
<dbReference type="PANTHER" id="PTHR42774:SF3">
    <property type="entry name" value="KETOHEXOKINASE"/>
    <property type="match status" value="1"/>
</dbReference>
<dbReference type="EMBL" id="LT607753">
    <property type="protein sequence ID" value="SCG76751.1"/>
    <property type="molecule type" value="Genomic_DNA"/>
</dbReference>
<sequence length="313" mass="32428">MANSASPHPIVFVGAATFDAITLVDHFPKPDERQVADEVRYAGGGPAATAAVAAARLGVPAAFVGTVGEDDEGERIVGGLRAEGVDVTGVRVVPGQPSQASVVVIDRSRATRAICTRLVPPLRLDDDPTLPDRLAHAAWVHVDHLGWPVARALLDRLPAATRPRISVDGGNPIPGLRLDDVDLYVPTVEALTARYGAMPVADLLGRALAEGARTVVATRGAEGSVAARAGRPPTEAAGLPIDVLSTLGAGDVFHGALLAAWSRGLPLAQCLRYANVTAALSCRGIDGRSAIPNHAEVLSALDGVLPDRQEENL</sequence>
<dbReference type="InterPro" id="IPR029056">
    <property type="entry name" value="Ribokinase-like"/>
</dbReference>
<reference evidence="7" key="1">
    <citation type="submission" date="2016-06" db="EMBL/GenBank/DDBJ databases">
        <authorList>
            <person name="Varghese N."/>
            <person name="Submissions Spin"/>
        </authorList>
    </citation>
    <scope>NUCLEOTIDE SEQUENCE [LARGE SCALE GENOMIC DNA]</scope>
    <source>
        <strain evidence="7">DSM 45161</strain>
    </source>
</reference>
<keyword evidence="3 4" id="KW-0418">Kinase</keyword>
<keyword evidence="2 4" id="KW-0808">Transferase</keyword>
<comment type="similarity">
    <text evidence="1 4">Belongs to the carbohydrate kinase PfkB family.</text>
</comment>
<evidence type="ECO:0000313" key="6">
    <source>
        <dbReference type="EMBL" id="SCG76751.1"/>
    </source>
</evidence>
<keyword evidence="7" id="KW-1185">Reference proteome</keyword>
<dbReference type="OrthoDB" id="9795789at2"/>
<dbReference type="Pfam" id="PF00294">
    <property type="entry name" value="PfkB"/>
    <property type="match status" value="1"/>
</dbReference>
<evidence type="ECO:0000313" key="7">
    <source>
        <dbReference type="Proteomes" id="UP000198215"/>
    </source>
</evidence>
<dbReference type="SUPFAM" id="SSF53613">
    <property type="entry name" value="Ribokinase-like"/>
    <property type="match status" value="1"/>
</dbReference>
<organism evidence="6 7">
    <name type="scientific">Micromonospora coxensis</name>
    <dbReference type="NCBI Taxonomy" id="356852"/>
    <lineage>
        <taxon>Bacteria</taxon>
        <taxon>Bacillati</taxon>
        <taxon>Actinomycetota</taxon>
        <taxon>Actinomycetes</taxon>
        <taxon>Micromonosporales</taxon>
        <taxon>Micromonosporaceae</taxon>
        <taxon>Micromonospora</taxon>
    </lineage>
</organism>
<accession>A0A1C5K2E8</accession>
<evidence type="ECO:0000256" key="3">
    <source>
        <dbReference type="ARBA" id="ARBA00022777"/>
    </source>
</evidence>
<dbReference type="InterPro" id="IPR002173">
    <property type="entry name" value="Carboh/pur_kinase_PfkB_CS"/>
</dbReference>
<dbReference type="InterPro" id="IPR002139">
    <property type="entry name" value="Ribo/fructo_kinase"/>
</dbReference>
<dbReference type="Gene3D" id="3.40.1190.20">
    <property type="match status" value="1"/>
</dbReference>
<evidence type="ECO:0000259" key="5">
    <source>
        <dbReference type="Pfam" id="PF00294"/>
    </source>
</evidence>